<protein>
    <submittedName>
        <fullName evidence="1">Uncharacterized protein</fullName>
    </submittedName>
</protein>
<comment type="caution">
    <text evidence="1">The sequence shown here is derived from an EMBL/GenBank/DDBJ whole genome shotgun (WGS) entry which is preliminary data.</text>
</comment>
<reference evidence="1" key="1">
    <citation type="submission" date="2022-10" db="EMBL/GenBank/DDBJ databases">
        <title>Complete Genome of Trichothecium roseum strain YXFP-22015, a Plant Pathogen Isolated from Citrus.</title>
        <authorList>
            <person name="Wang Y."/>
            <person name="Zhu L."/>
        </authorList>
    </citation>
    <scope>NUCLEOTIDE SEQUENCE</scope>
    <source>
        <strain evidence="1">YXFP-22015</strain>
    </source>
</reference>
<accession>A0ACC0URD4</accession>
<proteinExistence type="predicted"/>
<evidence type="ECO:0000313" key="2">
    <source>
        <dbReference type="Proteomes" id="UP001163324"/>
    </source>
</evidence>
<name>A0ACC0URD4_9HYPO</name>
<dbReference type="EMBL" id="CM047948">
    <property type="protein sequence ID" value="KAI9896675.1"/>
    <property type="molecule type" value="Genomic_DNA"/>
</dbReference>
<keyword evidence="2" id="KW-1185">Reference proteome</keyword>
<gene>
    <name evidence="1" type="ORF">N3K66_008847</name>
</gene>
<organism evidence="1 2">
    <name type="scientific">Trichothecium roseum</name>
    <dbReference type="NCBI Taxonomy" id="47278"/>
    <lineage>
        <taxon>Eukaryota</taxon>
        <taxon>Fungi</taxon>
        <taxon>Dikarya</taxon>
        <taxon>Ascomycota</taxon>
        <taxon>Pezizomycotina</taxon>
        <taxon>Sordariomycetes</taxon>
        <taxon>Hypocreomycetidae</taxon>
        <taxon>Hypocreales</taxon>
        <taxon>Hypocreales incertae sedis</taxon>
        <taxon>Trichothecium</taxon>
    </lineage>
</organism>
<sequence>MAAPSHHSTTSDQNADITGPEPAADLTTNAKSSDDEKSLAADISPENADSVSAERGAGDETESSVASSEDSGGQDGEERSTALYKWLHDLLCLINDGEAISDDDKEKQINDILQWDGGKDRVDDSTYCDDHLTELDVAVGLNSYVAAEFLLKNWKDVLGKTSPPKRLLFHAVFSVENEDLVRLLVQHGADINAKDNNGRTALDHACLGGNEDMVGVLLDLHADTQVVDAGKWSPLHSAASWGNSGIAEMLLKKDKANINHRKASGETALDLAIRMRHEKFVQVLLHAGADCNAVTGDEGTTPLMKAVNQPETGIAEALLSAGQPAEIDKRGPQQRTALHIAANHGMSNMVPLLLEKGADALAADSDGCIPLHLASAEGHVDVLNCLLSNLGKEQIERTDNDGHTAIMKACQAGSRAVMETLLKNFDGTYFGGKELAEKDALRWASQNQDRHDLAALLLSKGPQPEEDLNEKDQAWSAIEWAAYRKNAPVLWLLLAWSSHDDETERRRKSALEIAERLAPAQAKNLVPAKSQERSSQAAKEHSHEKSTGRDTKANEPDVPKEVNVIIDILRDPPSMYYQDIKELCLPSDGGVNLEDFKNLEVAIVLFSSEEDGFVTSKRFRSPKEAIYTLGPSKIIQDIEQLMKDINGMSQPLDSGGDNKEPEQAAGGSMETNFIWVHLPATNMKWMNHFDHDQASPDDETENDSTTNEKTDEEDKQSGREATENEALAKLRNSRRKYDKLIGAYTDIKQVIHGSPTLDESYYHFETEETLVQERRKRNKSQVVTKRLMKNDNFVEDTARVWPLVGVNQIWAWTIGKKWLLTASSYPVDGSKEGLLQDILEELRSQGDYGGSQSLPKTAPDMSDYIVEYCVASYERKRKAEKTDDRSIRQLFSHSINLIGIDELTLLSKNQRQGKDVPVISGQGAKDAIKHAESLSYRIKDIRDELSILRAVAGYQKNVQDRIFRARGKKSNSLATYVFNDIGQMDNVSMRVEAAVDMTLSLQQNEMAFSQNKTLMIFSVVTILFSPLSFLSSLFALDVASFSKAPAWSFVVIFGVSFIFFAPLAYYAAAPEKFMLMIAKLPTGMPLVKKLKEIWAAKCGNQRGKQAPPAPGAGEPGVNSSADDANARDIGWKRMLARMNNALCRPSNAQGHKPDLEEGRSNSTGENDNTARRRWNSPSKGNSVARHRRQSPTNVQG</sequence>
<evidence type="ECO:0000313" key="1">
    <source>
        <dbReference type="EMBL" id="KAI9896675.1"/>
    </source>
</evidence>
<dbReference type="Proteomes" id="UP001163324">
    <property type="component" value="Chromosome 9"/>
</dbReference>